<evidence type="ECO:0000256" key="3">
    <source>
        <dbReference type="ARBA" id="ARBA00023186"/>
    </source>
</evidence>
<evidence type="ECO:0000259" key="5">
    <source>
        <dbReference type="SMART" id="SM00382"/>
    </source>
</evidence>
<evidence type="ECO:0000259" key="6">
    <source>
        <dbReference type="SMART" id="SM01086"/>
    </source>
</evidence>
<reference evidence="7 8" key="1">
    <citation type="journal article" date="2016" name="Nat. Commun.">
        <title>Thousands of microbial genomes shed light on interconnected biogeochemical processes in an aquifer system.</title>
        <authorList>
            <person name="Anantharaman K."/>
            <person name="Brown C.T."/>
            <person name="Hug L.A."/>
            <person name="Sharon I."/>
            <person name="Castelle C.J."/>
            <person name="Probst A.J."/>
            <person name="Thomas B.C."/>
            <person name="Singh A."/>
            <person name="Wilkins M.J."/>
            <person name="Karaoz U."/>
            <person name="Brodie E.L."/>
            <person name="Williams K.H."/>
            <person name="Hubbard S.S."/>
            <person name="Banfield J.F."/>
        </authorList>
    </citation>
    <scope>NUCLEOTIDE SEQUENCE [LARGE SCALE GENOMIC DNA]</scope>
</reference>
<dbReference type="InterPro" id="IPR027417">
    <property type="entry name" value="P-loop_NTPase"/>
</dbReference>
<proteinExistence type="predicted"/>
<dbReference type="EMBL" id="MHTM01000010">
    <property type="protein sequence ID" value="OHA62567.1"/>
    <property type="molecule type" value="Genomic_DNA"/>
</dbReference>
<keyword evidence="4" id="KW-0472">Membrane</keyword>
<dbReference type="PRINTS" id="PR00300">
    <property type="entry name" value="CLPPROTEASEA"/>
</dbReference>
<dbReference type="GO" id="GO:0034605">
    <property type="term" value="P:cellular response to heat"/>
    <property type="evidence" value="ECO:0007669"/>
    <property type="project" value="TreeGrafter"/>
</dbReference>
<organism evidence="7 8">
    <name type="scientific">Candidatus Vogelbacteria bacterium RIFOXYD2_FULL_44_9</name>
    <dbReference type="NCBI Taxonomy" id="1802441"/>
    <lineage>
        <taxon>Bacteria</taxon>
        <taxon>Candidatus Vogeliibacteriota</taxon>
    </lineage>
</organism>
<evidence type="ECO:0000256" key="1">
    <source>
        <dbReference type="ARBA" id="ARBA00022741"/>
    </source>
</evidence>
<feature type="transmembrane region" description="Helical" evidence="4">
    <location>
        <begin position="73"/>
        <end position="100"/>
    </location>
</feature>
<evidence type="ECO:0000313" key="8">
    <source>
        <dbReference type="Proteomes" id="UP000177140"/>
    </source>
</evidence>
<dbReference type="Proteomes" id="UP000177140">
    <property type="component" value="Unassembled WGS sequence"/>
</dbReference>
<dbReference type="SMART" id="SM01086">
    <property type="entry name" value="ClpB_D2-small"/>
    <property type="match status" value="1"/>
</dbReference>
<dbReference type="InterPro" id="IPR003593">
    <property type="entry name" value="AAA+_ATPase"/>
</dbReference>
<comment type="caution">
    <text evidence="7">The sequence shown here is derived from an EMBL/GenBank/DDBJ whole genome shotgun (WGS) entry which is preliminary data.</text>
</comment>
<dbReference type="CDD" id="cd19499">
    <property type="entry name" value="RecA-like_ClpB_Hsp104-like"/>
    <property type="match status" value="1"/>
</dbReference>
<keyword evidence="4" id="KW-1133">Transmembrane helix</keyword>
<protein>
    <recommendedName>
        <fullName evidence="9">Clp R domain-containing protein</fullName>
    </recommendedName>
</protein>
<feature type="domain" description="Clp ATPase C-terminal" evidence="6">
    <location>
        <begin position="733"/>
        <end position="818"/>
    </location>
</feature>
<keyword evidence="3" id="KW-0143">Chaperone</keyword>
<feature type="transmembrane region" description="Helical" evidence="4">
    <location>
        <begin position="34"/>
        <end position="51"/>
    </location>
</feature>
<dbReference type="GO" id="GO:0005524">
    <property type="term" value="F:ATP binding"/>
    <property type="evidence" value="ECO:0007669"/>
    <property type="project" value="UniProtKB-KW"/>
</dbReference>
<evidence type="ECO:0000256" key="2">
    <source>
        <dbReference type="ARBA" id="ARBA00022840"/>
    </source>
</evidence>
<dbReference type="Pfam" id="PF10431">
    <property type="entry name" value="ClpB_D2-small"/>
    <property type="match status" value="1"/>
</dbReference>
<dbReference type="SMART" id="SM00382">
    <property type="entry name" value="AAA"/>
    <property type="match status" value="1"/>
</dbReference>
<dbReference type="PANTHER" id="PTHR11638">
    <property type="entry name" value="ATP-DEPENDENT CLP PROTEASE"/>
    <property type="match status" value="1"/>
</dbReference>
<dbReference type="Gene3D" id="1.10.8.60">
    <property type="match status" value="1"/>
</dbReference>
<evidence type="ECO:0008006" key="9">
    <source>
        <dbReference type="Google" id="ProtNLM"/>
    </source>
</evidence>
<dbReference type="Pfam" id="PF07724">
    <property type="entry name" value="AAA_2"/>
    <property type="match status" value="1"/>
</dbReference>
<gene>
    <name evidence="7" type="ORF">A2556_01800</name>
</gene>
<keyword evidence="1" id="KW-0547">Nucleotide-binding</keyword>
<dbReference type="InterPro" id="IPR050130">
    <property type="entry name" value="ClpA_ClpB"/>
</dbReference>
<dbReference type="InterPro" id="IPR003959">
    <property type="entry name" value="ATPase_AAA_core"/>
</dbReference>
<dbReference type="AlphaFoldDB" id="A0A1G2QQA4"/>
<dbReference type="PANTHER" id="PTHR11638:SF18">
    <property type="entry name" value="HEAT SHOCK PROTEIN 104"/>
    <property type="match status" value="1"/>
</dbReference>
<feature type="domain" description="AAA+ ATPase" evidence="5">
    <location>
        <begin position="565"/>
        <end position="717"/>
    </location>
</feature>
<accession>A0A1G2QQA4</accession>
<dbReference type="InterPro" id="IPR001270">
    <property type="entry name" value="ClpA/B"/>
</dbReference>
<dbReference type="SUPFAM" id="SSF52540">
    <property type="entry name" value="P-loop containing nucleoside triphosphate hydrolases"/>
    <property type="match status" value="2"/>
</dbReference>
<keyword evidence="2" id="KW-0067">ATP-binding</keyword>
<dbReference type="Gene3D" id="3.40.50.300">
    <property type="entry name" value="P-loop containing nucleotide triphosphate hydrolases"/>
    <property type="match status" value="2"/>
</dbReference>
<dbReference type="GO" id="GO:0005737">
    <property type="term" value="C:cytoplasm"/>
    <property type="evidence" value="ECO:0007669"/>
    <property type="project" value="TreeGrafter"/>
</dbReference>
<sequence length="830" mass="92067">MNTITDLIHASRLYPVLVLDSLISPARRQNMVHLSRVAIVFLGLILAFYLARDYLPAFLTDYLDLVLWLKNKILGLLLINLSIFVVAILLEVYFSSFYYLELIAKNLYRAEDIFTMSVGRILYGLKTDDLLVGFLQSDIGGQIMRRLGIGRPTIDLFLATNPSPVSAMLLAPADGPVIKLKDLTKYLFDQSPAFREFLLSHSAKEADFLGATKWIVLGIELSVWTSRWWELDNLTRVPSLARDWSYGGTYYLDLYSRDLLKDREVDSLEDTPTNRQSEMDQLEIILSRSREANALLVGEAGPDKVNIVYHLARQIKAGQAVTAMAGQRPVLLEVALLVAACKEKNTFEQTILAIFSEATKAGNILLIIDDLANLIASADRYESNLISLIDPFLASNTLQVIALCETDNFHRFIESRGSLMSRFEKITLAQLSSEAITEMLLQAVWRVENNSQLFFTYQAVNEIAVGASYYFPDSVGSDKAIDLLTEIAPWATSASLQIVDVSAVRSFIQNKTNIPIGEVTAKEKDKLLNLESILSSRVIGQREAVSAVASAVRRSRAGVRNPSKPIGSFLFLGPTGVGKTETAKALAATFFNNENELYRLDMSEYQGTDAVDKLIGSFSTGNTGVLSTMVRDHPYGVILLDEFEKTTPAVLNIFLPIFDEGFFSDMNGKRVSVKNIIFIATSNAGADLIWELVEKNPDQAISRSVLIDAIVERGIYKPELLNRFDATVIFRPLGEAELAKIAELQLKKLAKRLMEKGLTLEITSELVSSVAKNGADQIFGARPMLRYIQDQIEQQVADKMIAGEIVAGSKFSFIASTLSPTGLEIKVKNL</sequence>
<dbReference type="GO" id="GO:0016887">
    <property type="term" value="F:ATP hydrolysis activity"/>
    <property type="evidence" value="ECO:0007669"/>
    <property type="project" value="InterPro"/>
</dbReference>
<evidence type="ECO:0000256" key="4">
    <source>
        <dbReference type="SAM" id="Phobius"/>
    </source>
</evidence>
<evidence type="ECO:0000313" key="7">
    <source>
        <dbReference type="EMBL" id="OHA62567.1"/>
    </source>
</evidence>
<keyword evidence="4" id="KW-0812">Transmembrane</keyword>
<name>A0A1G2QQA4_9BACT</name>
<dbReference type="InterPro" id="IPR019489">
    <property type="entry name" value="Clp_ATPase_C"/>
</dbReference>